<accession>A0A382MAQ6</accession>
<reference evidence="2" key="1">
    <citation type="submission" date="2018-05" db="EMBL/GenBank/DDBJ databases">
        <authorList>
            <person name="Lanie J.A."/>
            <person name="Ng W.-L."/>
            <person name="Kazmierczak K.M."/>
            <person name="Andrzejewski T.M."/>
            <person name="Davidsen T.M."/>
            <person name="Wayne K.J."/>
            <person name="Tettelin H."/>
            <person name="Glass J.I."/>
            <person name="Rusch D."/>
            <person name="Podicherti R."/>
            <person name="Tsui H.-C.T."/>
            <person name="Winkler M.E."/>
        </authorList>
    </citation>
    <scope>NUCLEOTIDE SEQUENCE</scope>
</reference>
<dbReference type="EMBL" id="UINC01092411">
    <property type="protein sequence ID" value="SVC45969.1"/>
    <property type="molecule type" value="Genomic_DNA"/>
</dbReference>
<feature type="region of interest" description="Disordered" evidence="1">
    <location>
        <begin position="1"/>
        <end position="39"/>
    </location>
</feature>
<evidence type="ECO:0000313" key="2">
    <source>
        <dbReference type="EMBL" id="SVC45969.1"/>
    </source>
</evidence>
<protein>
    <submittedName>
        <fullName evidence="2">Uncharacterized protein</fullName>
    </submittedName>
</protein>
<organism evidence="2">
    <name type="scientific">marine metagenome</name>
    <dbReference type="NCBI Taxonomy" id="408172"/>
    <lineage>
        <taxon>unclassified sequences</taxon>
        <taxon>metagenomes</taxon>
        <taxon>ecological metagenomes</taxon>
    </lineage>
</organism>
<feature type="compositionally biased region" description="Polar residues" evidence="1">
    <location>
        <begin position="1"/>
        <end position="12"/>
    </location>
</feature>
<name>A0A382MAQ6_9ZZZZ</name>
<feature type="non-terminal residue" evidence="2">
    <location>
        <position position="1"/>
    </location>
</feature>
<dbReference type="AlphaFoldDB" id="A0A382MAQ6"/>
<gene>
    <name evidence="2" type="ORF">METZ01_LOCUS298823</name>
</gene>
<proteinExistence type="predicted"/>
<sequence>SATFLAGSTSRTQHLRRDSSDMQHPIKPGSIAELLYSSR</sequence>
<evidence type="ECO:0000256" key="1">
    <source>
        <dbReference type="SAM" id="MobiDB-lite"/>
    </source>
</evidence>